<dbReference type="GO" id="GO:0035251">
    <property type="term" value="F:UDP-glucosyltransferase activity"/>
    <property type="evidence" value="ECO:0007669"/>
    <property type="project" value="InterPro"/>
</dbReference>
<dbReference type="PANTHER" id="PTHR48049">
    <property type="entry name" value="GLYCOSYLTRANSFERASE"/>
    <property type="match status" value="1"/>
</dbReference>
<comment type="caution">
    <text evidence="2">The sequence shown here is derived from an EMBL/GenBank/DDBJ whole genome shotgun (WGS) entry which is preliminary data.</text>
</comment>
<dbReference type="EMBL" id="JAYWIO010000005">
    <property type="protein sequence ID" value="KAK7260582.1"/>
    <property type="molecule type" value="Genomic_DNA"/>
</dbReference>
<gene>
    <name evidence="2" type="ORF">RIF29_26744</name>
</gene>
<dbReference type="PANTHER" id="PTHR48049:SF160">
    <property type="entry name" value="UDP-GLYCOSYLTRANSFERASE 91A1"/>
    <property type="match status" value="1"/>
</dbReference>
<organism evidence="2 3">
    <name type="scientific">Crotalaria pallida</name>
    <name type="common">Smooth rattlebox</name>
    <name type="synonym">Crotalaria striata</name>
    <dbReference type="NCBI Taxonomy" id="3830"/>
    <lineage>
        <taxon>Eukaryota</taxon>
        <taxon>Viridiplantae</taxon>
        <taxon>Streptophyta</taxon>
        <taxon>Embryophyta</taxon>
        <taxon>Tracheophyta</taxon>
        <taxon>Spermatophyta</taxon>
        <taxon>Magnoliopsida</taxon>
        <taxon>eudicotyledons</taxon>
        <taxon>Gunneridae</taxon>
        <taxon>Pentapetalae</taxon>
        <taxon>rosids</taxon>
        <taxon>fabids</taxon>
        <taxon>Fabales</taxon>
        <taxon>Fabaceae</taxon>
        <taxon>Papilionoideae</taxon>
        <taxon>50 kb inversion clade</taxon>
        <taxon>genistoids sensu lato</taxon>
        <taxon>core genistoids</taxon>
        <taxon>Crotalarieae</taxon>
        <taxon>Crotalaria</taxon>
    </lineage>
</organism>
<dbReference type="Proteomes" id="UP001372338">
    <property type="component" value="Unassembled WGS sequence"/>
</dbReference>
<protein>
    <submittedName>
        <fullName evidence="2">Uncharacterized protein</fullName>
    </submittedName>
</protein>
<proteinExistence type="predicted"/>
<accession>A0AAN9EN15</accession>
<dbReference type="Gene3D" id="3.40.50.2000">
    <property type="entry name" value="Glycogen Phosphorylase B"/>
    <property type="match status" value="1"/>
</dbReference>
<dbReference type="AlphaFoldDB" id="A0AAN9EN15"/>
<evidence type="ECO:0000313" key="2">
    <source>
        <dbReference type="EMBL" id="KAK7260582.1"/>
    </source>
</evidence>
<name>A0AAN9EN15_CROPI</name>
<feature type="region of interest" description="Disordered" evidence="1">
    <location>
        <begin position="235"/>
        <end position="254"/>
    </location>
</feature>
<sequence length="254" mass="28727">MGFCEEKLHIIMFPWLAFGHMIPYLELAKLIAQKGHHISFVSTPRNIQRLPKLPPNIASLIKYVSLPLPKVPNLPENAEATIDIPYEVVQRLKEAYDALQEPFTHFLQSSNADCVFHDFVPFWASPIASKLGIRSVFFSIFTTPTLGFLGSPKLLMGGDPMRKELENFTVPPPWLLFPSTVAFRYFEIMRISDSVRDDNHSGGFTDLYRIGASVQNCSSGLHRIRARVVSGARKHLPETNSPDWSTSQHKVRLP</sequence>
<dbReference type="SUPFAM" id="SSF53756">
    <property type="entry name" value="UDP-Glycosyltransferase/glycogen phosphorylase"/>
    <property type="match status" value="1"/>
</dbReference>
<feature type="compositionally biased region" description="Polar residues" evidence="1">
    <location>
        <begin position="238"/>
        <end position="248"/>
    </location>
</feature>
<dbReference type="InterPro" id="IPR050481">
    <property type="entry name" value="UDP-glycosyltransf_plant"/>
</dbReference>
<reference evidence="2 3" key="1">
    <citation type="submission" date="2024-01" db="EMBL/GenBank/DDBJ databases">
        <title>The genomes of 5 underutilized Papilionoideae crops provide insights into root nodulation and disease resistanc.</title>
        <authorList>
            <person name="Yuan L."/>
        </authorList>
    </citation>
    <scope>NUCLEOTIDE SEQUENCE [LARGE SCALE GENOMIC DNA]</scope>
    <source>
        <strain evidence="2">ZHUSHIDOU_FW_LH</strain>
        <tissue evidence="2">Leaf</tissue>
    </source>
</reference>
<evidence type="ECO:0000256" key="1">
    <source>
        <dbReference type="SAM" id="MobiDB-lite"/>
    </source>
</evidence>
<keyword evidence="3" id="KW-1185">Reference proteome</keyword>
<evidence type="ECO:0000313" key="3">
    <source>
        <dbReference type="Proteomes" id="UP001372338"/>
    </source>
</evidence>